<accession>A0A0G1F966</accession>
<gene>
    <name evidence="1" type="ORF">UV59_C0040G0015</name>
</gene>
<dbReference type="AlphaFoldDB" id="A0A0G1F966"/>
<dbReference type="Proteomes" id="UP000034543">
    <property type="component" value="Unassembled WGS sequence"/>
</dbReference>
<reference evidence="1 2" key="1">
    <citation type="journal article" date="2015" name="Nature">
        <title>rRNA introns, odd ribosomes, and small enigmatic genomes across a large radiation of phyla.</title>
        <authorList>
            <person name="Brown C.T."/>
            <person name="Hug L.A."/>
            <person name="Thomas B.C."/>
            <person name="Sharon I."/>
            <person name="Castelle C.J."/>
            <person name="Singh A."/>
            <person name="Wilkins M.J."/>
            <person name="Williams K.H."/>
            <person name="Banfield J.F."/>
        </authorList>
    </citation>
    <scope>NUCLEOTIDE SEQUENCE [LARGE SCALE GENOMIC DNA]</scope>
</reference>
<organism evidence="1 2">
    <name type="scientific">Candidatus Gottesmanbacteria bacterium GW2011_GWA1_43_11</name>
    <dbReference type="NCBI Taxonomy" id="1618436"/>
    <lineage>
        <taxon>Bacteria</taxon>
        <taxon>Candidatus Gottesmaniibacteriota</taxon>
    </lineage>
</organism>
<comment type="caution">
    <text evidence="1">The sequence shown here is derived from an EMBL/GenBank/DDBJ whole genome shotgun (WGS) entry which is preliminary data.</text>
</comment>
<dbReference type="STRING" id="1618436.UV59_C0040G0015"/>
<sequence>MDDEKTLAIIKNLHKNAEELFKTYVLSIENVINEVNSRKKGIDLKLSKDDKNSIAAMQNAMMEVINMRDSYTRSRERHKYTGLDELLKIVNDWFDFMKIVTAIHIKSARLIANSSENDREFSLEERDQLIKLEEIKKRFTQRLG</sequence>
<dbReference type="EMBL" id="LCFB01000040">
    <property type="protein sequence ID" value="KKS83418.1"/>
    <property type="molecule type" value="Genomic_DNA"/>
</dbReference>
<evidence type="ECO:0000313" key="2">
    <source>
        <dbReference type="Proteomes" id="UP000034543"/>
    </source>
</evidence>
<evidence type="ECO:0000313" key="1">
    <source>
        <dbReference type="EMBL" id="KKS83418.1"/>
    </source>
</evidence>
<protein>
    <submittedName>
        <fullName evidence="1">Uncharacterized protein</fullName>
    </submittedName>
</protein>
<proteinExistence type="predicted"/>
<name>A0A0G1F966_9BACT</name>